<dbReference type="Pfam" id="PF12836">
    <property type="entry name" value="HHH_3"/>
    <property type="match status" value="1"/>
</dbReference>
<dbReference type="InterPro" id="IPR051675">
    <property type="entry name" value="Endo/Exo/Phosphatase_dom_1"/>
</dbReference>
<name>A0A7K0DMJ0_9NOCA</name>
<dbReference type="GO" id="GO:0003677">
    <property type="term" value="F:DNA binding"/>
    <property type="evidence" value="ECO:0007669"/>
    <property type="project" value="InterPro"/>
</dbReference>
<evidence type="ECO:0000259" key="3">
    <source>
        <dbReference type="SMART" id="SM00278"/>
    </source>
</evidence>
<dbReference type="InterPro" id="IPR010994">
    <property type="entry name" value="RuvA_2-like"/>
</dbReference>
<dbReference type="InterPro" id="IPR019554">
    <property type="entry name" value="Soluble_ligand-bd"/>
</dbReference>
<proteinExistence type="predicted"/>
<dbReference type="GO" id="GO:0015627">
    <property type="term" value="C:type II protein secretion system complex"/>
    <property type="evidence" value="ECO:0007669"/>
    <property type="project" value="TreeGrafter"/>
</dbReference>
<feature type="transmembrane region" description="Helical" evidence="2">
    <location>
        <begin position="95"/>
        <end position="113"/>
    </location>
</feature>
<organism evidence="4 5">
    <name type="scientific">Nocardia aurantia</name>
    <dbReference type="NCBI Taxonomy" id="2585199"/>
    <lineage>
        <taxon>Bacteria</taxon>
        <taxon>Bacillati</taxon>
        <taxon>Actinomycetota</taxon>
        <taxon>Actinomycetes</taxon>
        <taxon>Mycobacteriales</taxon>
        <taxon>Nocardiaceae</taxon>
        <taxon>Nocardia</taxon>
    </lineage>
</organism>
<accession>A0A7K0DMJ0</accession>
<feature type="domain" description="Helix-hairpin-helix DNA-binding motif class 1" evidence="3">
    <location>
        <begin position="295"/>
        <end position="314"/>
    </location>
</feature>
<keyword evidence="5" id="KW-1185">Reference proteome</keyword>
<protein>
    <recommendedName>
        <fullName evidence="3">Helix-hairpin-helix DNA-binding motif class 1 domain-containing protein</fullName>
    </recommendedName>
</protein>
<comment type="caution">
    <text evidence="4">The sequence shown here is derived from an EMBL/GenBank/DDBJ whole genome shotgun (WGS) entry which is preliminary data.</text>
</comment>
<dbReference type="GO" id="GO:0006281">
    <property type="term" value="P:DNA repair"/>
    <property type="evidence" value="ECO:0007669"/>
    <property type="project" value="InterPro"/>
</dbReference>
<feature type="region of interest" description="Disordered" evidence="1">
    <location>
        <begin position="21"/>
        <end position="67"/>
    </location>
</feature>
<dbReference type="Gene3D" id="1.10.150.320">
    <property type="entry name" value="Photosystem II 12 kDa extrinsic protein"/>
    <property type="match status" value="1"/>
</dbReference>
<dbReference type="GO" id="GO:0015628">
    <property type="term" value="P:protein secretion by the type II secretion system"/>
    <property type="evidence" value="ECO:0007669"/>
    <property type="project" value="TreeGrafter"/>
</dbReference>
<keyword evidence="2" id="KW-1133">Transmembrane helix</keyword>
<dbReference type="SUPFAM" id="SSF47781">
    <property type="entry name" value="RuvA domain 2-like"/>
    <property type="match status" value="1"/>
</dbReference>
<keyword evidence="2" id="KW-0812">Transmembrane</keyword>
<gene>
    <name evidence="4" type="ORF">NRB56_21130</name>
</gene>
<dbReference type="NCBIfam" id="TIGR00426">
    <property type="entry name" value="competence protein ComEA helix-hairpin-helix repeat region"/>
    <property type="match status" value="1"/>
</dbReference>
<evidence type="ECO:0000256" key="1">
    <source>
        <dbReference type="SAM" id="MobiDB-lite"/>
    </source>
</evidence>
<dbReference type="InterPro" id="IPR003583">
    <property type="entry name" value="Hlx-hairpin-Hlx_DNA-bd_motif"/>
</dbReference>
<dbReference type="PANTHER" id="PTHR21180:SF32">
    <property type="entry name" value="ENDONUCLEASE_EXONUCLEASE_PHOSPHATASE FAMILY DOMAIN-CONTAINING PROTEIN 1"/>
    <property type="match status" value="1"/>
</dbReference>
<keyword evidence="2" id="KW-0472">Membrane</keyword>
<feature type="domain" description="Helix-hairpin-helix DNA-binding motif class 1" evidence="3">
    <location>
        <begin position="265"/>
        <end position="284"/>
    </location>
</feature>
<evidence type="ECO:0000313" key="4">
    <source>
        <dbReference type="EMBL" id="MQY26542.1"/>
    </source>
</evidence>
<dbReference type="SMART" id="SM00278">
    <property type="entry name" value="HhH1"/>
    <property type="match status" value="2"/>
</dbReference>
<dbReference type="AlphaFoldDB" id="A0A7K0DMJ0"/>
<reference evidence="4 5" key="1">
    <citation type="submission" date="2019-10" db="EMBL/GenBank/DDBJ databases">
        <title>Nocardia macrotermitis sp. nov. and Nocardia aurantia sp. nov., isolated from the gut of fungus growing-termite Macrotermes natalensis.</title>
        <authorList>
            <person name="Benndorf R."/>
            <person name="Schwitalla J."/>
            <person name="Martin K."/>
            <person name="De Beer W."/>
            <person name="Kaster A.-K."/>
            <person name="Vollmers J."/>
            <person name="Poulsen M."/>
            <person name="Beemelmanns C."/>
        </authorList>
    </citation>
    <scope>NUCLEOTIDE SEQUENCE [LARGE SCALE GENOMIC DNA]</scope>
    <source>
        <strain evidence="4 5">RB56</strain>
    </source>
</reference>
<dbReference type="EMBL" id="WEGI01000004">
    <property type="protein sequence ID" value="MQY26542.1"/>
    <property type="molecule type" value="Genomic_DNA"/>
</dbReference>
<dbReference type="Proteomes" id="UP000431401">
    <property type="component" value="Unassembled WGS sequence"/>
</dbReference>
<dbReference type="RefSeq" id="WP_194290799.1">
    <property type="nucleotide sequence ID" value="NZ_WEGI01000004.1"/>
</dbReference>
<dbReference type="InterPro" id="IPR004509">
    <property type="entry name" value="Competence_ComEA_HhH"/>
</dbReference>
<evidence type="ECO:0000313" key="5">
    <source>
        <dbReference type="Proteomes" id="UP000431401"/>
    </source>
</evidence>
<sequence>MGREDERRRVRERLGALDAAKFGSGPRAVPGGRWDRIEFDAAEATTDPDEERWDEAGGPRNPPWLSEPVGSVSMWHRRLIPERFQGIRVDPGRRGVLVLGAFAVAALVVAVASTQSEVPVTQPVPPLPAARMLPVATAEPAVAVASVVATTSAPPRTQAVELVVSVVGQVEHPGLLHMPSGSRVADAVSAAVAKEGADLATLNLAQRLTDGDQVVVGVPGAHPGQPRLGSVVLPGLSQSGPDRGPGRAGTAAPPVRIDLNSATEADLDDLPGVGPATARAILTWRIEHGRFSTVDQLAEVTGIGPSKLERLRALVTV</sequence>
<dbReference type="PANTHER" id="PTHR21180">
    <property type="entry name" value="ENDONUCLEASE/EXONUCLEASE/PHOSPHATASE FAMILY DOMAIN-CONTAINING PROTEIN 1"/>
    <property type="match status" value="1"/>
</dbReference>
<evidence type="ECO:0000256" key="2">
    <source>
        <dbReference type="SAM" id="Phobius"/>
    </source>
</evidence>
<dbReference type="Pfam" id="PF10531">
    <property type="entry name" value="SLBB"/>
    <property type="match status" value="1"/>
</dbReference>